<protein>
    <submittedName>
        <fullName evidence="2">Uncharacterized protein</fullName>
    </submittedName>
</protein>
<feature type="coiled-coil region" evidence="1">
    <location>
        <begin position="71"/>
        <end position="98"/>
    </location>
</feature>
<sequence>MLWITALMIKRYADANPQWVGSKSYKKLLLYIRQNSTRVGVSSHSKRIHKIQKKKRPINDRRSRSNIKIENKLTSCRINNLEKEIDCIRKRIIKVRCERDSLALDLAKITATLKIHK</sequence>
<evidence type="ECO:0000313" key="3">
    <source>
        <dbReference type="Proteomes" id="UP001165289"/>
    </source>
</evidence>
<dbReference type="Proteomes" id="UP001165289">
    <property type="component" value="Unassembled WGS sequence"/>
</dbReference>
<proteinExistence type="predicted"/>
<keyword evidence="3" id="KW-1185">Reference proteome</keyword>
<reference evidence="2 3" key="1">
    <citation type="journal article" date="2023" name="BMC Biol.">
        <title>The compact genome of the sponge Oopsacas minuta (Hexactinellida) is lacking key metazoan core genes.</title>
        <authorList>
            <person name="Santini S."/>
            <person name="Schenkelaars Q."/>
            <person name="Jourda C."/>
            <person name="Duchesne M."/>
            <person name="Belahbib H."/>
            <person name="Rocher C."/>
            <person name="Selva M."/>
            <person name="Riesgo A."/>
            <person name="Vervoort M."/>
            <person name="Leys S.P."/>
            <person name="Kodjabachian L."/>
            <person name="Le Bivic A."/>
            <person name="Borchiellini C."/>
            <person name="Claverie J.M."/>
            <person name="Renard E."/>
        </authorList>
    </citation>
    <scope>NUCLEOTIDE SEQUENCE [LARGE SCALE GENOMIC DNA]</scope>
    <source>
        <strain evidence="2">SPO-2</strain>
    </source>
</reference>
<organism evidence="2 3">
    <name type="scientific">Oopsacas minuta</name>
    <dbReference type="NCBI Taxonomy" id="111878"/>
    <lineage>
        <taxon>Eukaryota</taxon>
        <taxon>Metazoa</taxon>
        <taxon>Porifera</taxon>
        <taxon>Hexactinellida</taxon>
        <taxon>Hexasterophora</taxon>
        <taxon>Lyssacinosida</taxon>
        <taxon>Leucopsacidae</taxon>
        <taxon>Oopsacas</taxon>
    </lineage>
</organism>
<dbReference type="EMBL" id="JAKMXF010000022">
    <property type="protein sequence ID" value="KAI6660892.1"/>
    <property type="molecule type" value="Genomic_DNA"/>
</dbReference>
<comment type="caution">
    <text evidence="2">The sequence shown here is derived from an EMBL/GenBank/DDBJ whole genome shotgun (WGS) entry which is preliminary data.</text>
</comment>
<dbReference type="AlphaFoldDB" id="A0AAV7KHR8"/>
<evidence type="ECO:0000313" key="2">
    <source>
        <dbReference type="EMBL" id="KAI6660892.1"/>
    </source>
</evidence>
<accession>A0AAV7KHR8</accession>
<gene>
    <name evidence="2" type="ORF">LOD99_13616</name>
</gene>
<name>A0AAV7KHR8_9METZ</name>
<evidence type="ECO:0000256" key="1">
    <source>
        <dbReference type="SAM" id="Coils"/>
    </source>
</evidence>
<keyword evidence="1" id="KW-0175">Coiled coil</keyword>